<dbReference type="SUPFAM" id="SSF48179">
    <property type="entry name" value="6-phosphogluconate dehydrogenase C-terminal domain-like"/>
    <property type="match status" value="1"/>
</dbReference>
<evidence type="ECO:0000313" key="4">
    <source>
        <dbReference type="Proteomes" id="UP000037392"/>
    </source>
</evidence>
<dbReference type="EMBL" id="ADLK01000028">
    <property type="protein sequence ID" value="KMW17223.1"/>
    <property type="molecule type" value="Genomic_DNA"/>
</dbReference>
<dbReference type="PANTHER" id="PTHR38015:SF1">
    <property type="entry name" value="OPINE DEHYDROGENASE DOMAIN-CONTAINING PROTEIN"/>
    <property type="match status" value="1"/>
</dbReference>
<dbReference type="AlphaFoldDB" id="A0A0J9BWL8"/>
<dbReference type="Proteomes" id="UP000037392">
    <property type="component" value="Unassembled WGS sequence"/>
</dbReference>
<evidence type="ECO:0000313" key="3">
    <source>
        <dbReference type="EMBL" id="KMW17223.1"/>
    </source>
</evidence>
<sequence>MQRIETVTIIGLGRTARAAAAYLMDKGVHVTMWGRSRDRVNEIREHGMEITGCCMGHYCPETTDDLAQGLEHAQLVLVMTLASGHRDVARQMKGCLRPGQDILIFNGNWGAYEFYQELGNVWKSHQITIGETGSMLFLADYAEGACYVKSIKKEIGAAAVPASETSAMCGRLKQLFPQLVPEENVISTSINSSNPVMHVPVTLFNITRMENGEDYSFYGDAATKRVLGVVEKADRERCDVARAAGVKPKSCLEIINSFWPNKYDTLFEAIKNNQAYVSGKGPRTIKHRYLEEDIPFGIAPIARLGRMFGVATPCIDVLLDAFGVLLDVDAAKDAPCFSAGILQELSKD</sequence>
<dbReference type="InterPro" id="IPR051729">
    <property type="entry name" value="Opine/Lysopine_DH"/>
</dbReference>
<dbReference type="Gene3D" id="3.40.50.720">
    <property type="entry name" value="NAD(P)-binding Rossmann-like Domain"/>
    <property type="match status" value="1"/>
</dbReference>
<comment type="caution">
    <text evidence="3">The sequence shown here is derived from an EMBL/GenBank/DDBJ whole genome shotgun (WGS) entry which is preliminary data.</text>
</comment>
<dbReference type="SUPFAM" id="SSF51735">
    <property type="entry name" value="NAD(P)-binding Rossmann-fold domains"/>
    <property type="match status" value="1"/>
</dbReference>
<dbReference type="InterPro" id="IPR013332">
    <property type="entry name" value="KPR_N"/>
</dbReference>
<evidence type="ECO:0000259" key="1">
    <source>
        <dbReference type="Pfam" id="PF02317"/>
    </source>
</evidence>
<dbReference type="Pfam" id="PF02317">
    <property type="entry name" value="Octopine_DH"/>
    <property type="match status" value="1"/>
</dbReference>
<accession>A0A0J9BWL8</accession>
<reference evidence="3 4" key="1">
    <citation type="submission" date="2011-04" db="EMBL/GenBank/DDBJ databases">
        <title>The Genome Sequence of Clostridium citroniae WAL-19142.</title>
        <authorList>
            <consortium name="The Broad Institute Genome Sequencing Platform"/>
            <person name="Earl A."/>
            <person name="Ward D."/>
            <person name="Feldgarden M."/>
            <person name="Gevers D."/>
            <person name="Warren Y.A."/>
            <person name="Tyrrell K.L."/>
            <person name="Citron D.M."/>
            <person name="Goldstein E.J."/>
            <person name="Daigneault M."/>
            <person name="Allen-Vercoe E."/>
            <person name="Young S.K."/>
            <person name="Zeng Q."/>
            <person name="Gargeya S."/>
            <person name="Fitzgerald M."/>
            <person name="Haas B."/>
            <person name="Abouelleil A."/>
            <person name="Alvarado L."/>
            <person name="Arachchi H.M."/>
            <person name="Berlin A."/>
            <person name="Brown A."/>
            <person name="Chapman S.B."/>
            <person name="Chen Z."/>
            <person name="Dunbar C."/>
            <person name="Freedman E."/>
            <person name="Gearin G."/>
            <person name="Gellesch M."/>
            <person name="Goldberg J."/>
            <person name="Griggs A."/>
            <person name="Gujja S."/>
            <person name="Heilman E.R."/>
            <person name="Heiman D."/>
            <person name="Howarth C."/>
            <person name="Larson L."/>
            <person name="Lui A."/>
            <person name="MacDonald P.J."/>
            <person name="Mehta T."/>
            <person name="Montmayeur A."/>
            <person name="Murphy C."/>
            <person name="Neiman D."/>
            <person name="Pearson M."/>
            <person name="Priest M."/>
            <person name="Roberts A."/>
            <person name="Saif S."/>
            <person name="Shea T."/>
            <person name="Shenoy N."/>
            <person name="Sisk P."/>
            <person name="Stolte C."/>
            <person name="Sykes S."/>
            <person name="White J."/>
            <person name="Yandava C."/>
            <person name="Wortman J."/>
            <person name="Nusbaum C."/>
            <person name="Birren B."/>
        </authorList>
    </citation>
    <scope>NUCLEOTIDE SEQUENCE [LARGE SCALE GENOMIC DNA]</scope>
    <source>
        <strain evidence="3 4">WAL-19142</strain>
    </source>
</reference>
<name>A0A0J9BWL8_9FIRM</name>
<dbReference type="GeneID" id="93162780"/>
<evidence type="ECO:0000259" key="2">
    <source>
        <dbReference type="Pfam" id="PF02558"/>
    </source>
</evidence>
<dbReference type="GO" id="GO:0016491">
    <property type="term" value="F:oxidoreductase activity"/>
    <property type="evidence" value="ECO:0007669"/>
    <property type="project" value="InterPro"/>
</dbReference>
<dbReference type="InterPro" id="IPR003421">
    <property type="entry name" value="Opine_DH"/>
</dbReference>
<dbReference type="PANTHER" id="PTHR38015">
    <property type="entry name" value="BLR6086 PROTEIN"/>
    <property type="match status" value="1"/>
</dbReference>
<protein>
    <recommendedName>
        <fullName evidence="5">Opine dehydrogenase domain-containing protein</fullName>
    </recommendedName>
</protein>
<dbReference type="InterPro" id="IPR013328">
    <property type="entry name" value="6PGD_dom2"/>
</dbReference>
<dbReference type="InterPro" id="IPR036291">
    <property type="entry name" value="NAD(P)-bd_dom_sf"/>
</dbReference>
<proteinExistence type="predicted"/>
<feature type="domain" description="Opine dehydrogenase" evidence="1">
    <location>
        <begin position="182"/>
        <end position="320"/>
    </location>
</feature>
<dbReference type="InterPro" id="IPR008927">
    <property type="entry name" value="6-PGluconate_DH-like_C_sf"/>
</dbReference>
<organism evidence="3 4">
    <name type="scientific">[Clostridium] citroniae WAL-19142</name>
    <dbReference type="NCBI Taxonomy" id="742734"/>
    <lineage>
        <taxon>Bacteria</taxon>
        <taxon>Bacillati</taxon>
        <taxon>Bacillota</taxon>
        <taxon>Clostridia</taxon>
        <taxon>Lachnospirales</taxon>
        <taxon>Lachnospiraceae</taxon>
        <taxon>Enterocloster</taxon>
    </lineage>
</organism>
<evidence type="ECO:0008006" key="5">
    <source>
        <dbReference type="Google" id="ProtNLM"/>
    </source>
</evidence>
<dbReference type="Pfam" id="PF02558">
    <property type="entry name" value="ApbA"/>
    <property type="match status" value="1"/>
</dbReference>
<dbReference type="OrthoDB" id="1073746at2"/>
<dbReference type="Gene3D" id="1.10.1040.10">
    <property type="entry name" value="N-(1-d-carboxylethyl)-l-norvaline Dehydrogenase, domain 2"/>
    <property type="match status" value="1"/>
</dbReference>
<gene>
    <name evidence="3" type="ORF">HMPREF9470_03876</name>
</gene>
<feature type="domain" description="Ketopantoate reductase N-terminal" evidence="2">
    <location>
        <begin position="7"/>
        <end position="118"/>
    </location>
</feature>
<dbReference type="PATRIC" id="fig|742734.4.peg.4156"/>
<dbReference type="RefSeq" id="WP_048930509.1">
    <property type="nucleotide sequence ID" value="NZ_KQ235880.1"/>
</dbReference>